<dbReference type="PANTHER" id="PTHR30457">
    <property type="entry name" value="5'-NUCLEOTIDASE SURE"/>
    <property type="match status" value="1"/>
</dbReference>
<dbReference type="InterPro" id="IPR030048">
    <property type="entry name" value="SurE"/>
</dbReference>
<evidence type="ECO:0000313" key="12">
    <source>
        <dbReference type="Proteomes" id="UP000029843"/>
    </source>
</evidence>
<dbReference type="GO" id="GO:0000166">
    <property type="term" value="F:nucleotide binding"/>
    <property type="evidence" value="ECO:0007669"/>
    <property type="project" value="UniProtKB-KW"/>
</dbReference>
<dbReference type="GO" id="GO:0046872">
    <property type="term" value="F:metal ion binding"/>
    <property type="evidence" value="ECO:0007669"/>
    <property type="project" value="UniProtKB-UniRule"/>
</dbReference>
<dbReference type="SUPFAM" id="SSF64167">
    <property type="entry name" value="SurE-like"/>
    <property type="match status" value="1"/>
</dbReference>
<dbReference type="EMBL" id="JQED01000055">
    <property type="protein sequence ID" value="KGJ87134.1"/>
    <property type="molecule type" value="Genomic_DNA"/>
</dbReference>
<dbReference type="GO" id="GO:0008253">
    <property type="term" value="F:5'-nucleotidase activity"/>
    <property type="evidence" value="ECO:0007669"/>
    <property type="project" value="UniProtKB-UniRule"/>
</dbReference>
<comment type="similarity">
    <text evidence="4 9">Belongs to the SurE nucleotidase family.</text>
</comment>
<dbReference type="HAMAP" id="MF_00060">
    <property type="entry name" value="SurE"/>
    <property type="match status" value="1"/>
</dbReference>
<dbReference type="NCBIfam" id="NF001490">
    <property type="entry name" value="PRK00346.1-4"/>
    <property type="match status" value="1"/>
</dbReference>
<feature type="binding site" evidence="9">
    <location>
        <position position="99"/>
    </location>
    <ligand>
        <name>a divalent metal cation</name>
        <dbReference type="ChEBI" id="CHEBI:60240"/>
    </ligand>
</feature>
<proteinExistence type="inferred from homology"/>
<organism evidence="11 12">
    <name type="scientific">Colwellia psychrerythraea</name>
    <name type="common">Vibrio psychroerythus</name>
    <dbReference type="NCBI Taxonomy" id="28229"/>
    <lineage>
        <taxon>Bacteria</taxon>
        <taxon>Pseudomonadati</taxon>
        <taxon>Pseudomonadota</taxon>
        <taxon>Gammaproteobacteria</taxon>
        <taxon>Alteromonadales</taxon>
        <taxon>Colwelliaceae</taxon>
        <taxon>Colwellia</taxon>
    </lineage>
</organism>
<dbReference type="InterPro" id="IPR036523">
    <property type="entry name" value="SurE-like_sf"/>
</dbReference>
<accession>A0A099K8V3</accession>
<dbReference type="NCBIfam" id="NF001489">
    <property type="entry name" value="PRK00346.1-3"/>
    <property type="match status" value="1"/>
</dbReference>
<dbReference type="GO" id="GO:0004309">
    <property type="term" value="F:exopolyphosphatase activity"/>
    <property type="evidence" value="ECO:0007669"/>
    <property type="project" value="TreeGrafter"/>
</dbReference>
<feature type="binding site" evidence="9">
    <location>
        <position position="17"/>
    </location>
    <ligand>
        <name>a divalent metal cation</name>
        <dbReference type="ChEBI" id="CHEBI:60240"/>
    </ligand>
</feature>
<comment type="function">
    <text evidence="9">Nucleotidase that shows phosphatase activity on nucleoside 5'-monophosphates.</text>
</comment>
<dbReference type="Proteomes" id="UP000029843">
    <property type="component" value="Unassembled WGS sequence"/>
</dbReference>
<evidence type="ECO:0000256" key="7">
    <source>
        <dbReference type="ARBA" id="ARBA00022741"/>
    </source>
</evidence>
<dbReference type="NCBIfam" id="TIGR00087">
    <property type="entry name" value="surE"/>
    <property type="match status" value="1"/>
</dbReference>
<dbReference type="PATRIC" id="fig|28229.4.peg.4025"/>
<comment type="caution">
    <text evidence="11">The sequence shown here is derived from an EMBL/GenBank/DDBJ whole genome shotgun (WGS) entry which is preliminary data.</text>
</comment>
<evidence type="ECO:0000313" key="11">
    <source>
        <dbReference type="EMBL" id="KGJ87134.1"/>
    </source>
</evidence>
<comment type="cofactor">
    <cofactor evidence="2">
        <name>Mg(2+)</name>
        <dbReference type="ChEBI" id="CHEBI:18420"/>
    </cofactor>
</comment>
<protein>
    <recommendedName>
        <fullName evidence="9">5'-nucleotidase SurE</fullName>
        <ecNumber evidence="9">3.1.3.5</ecNumber>
    </recommendedName>
    <alternativeName>
        <fullName evidence="9">Nucleoside 5'-monophosphate phosphohydrolase</fullName>
    </alternativeName>
</protein>
<reference evidence="11 12" key="1">
    <citation type="submission" date="2014-08" db="EMBL/GenBank/DDBJ databases">
        <title>Genomic and Phenotypic Diversity of Colwellia psychrerythraea strains from Disparate Marine Basins.</title>
        <authorList>
            <person name="Techtmann S.M."/>
            <person name="Stelling S.C."/>
            <person name="Utturkar S.M."/>
            <person name="Alshibli N."/>
            <person name="Harris A."/>
            <person name="Brown S.D."/>
            <person name="Hazen T.C."/>
        </authorList>
    </citation>
    <scope>NUCLEOTIDE SEQUENCE [LARGE SCALE GENOMIC DNA]</scope>
    <source>
        <strain evidence="11 12">ND2E</strain>
    </source>
</reference>
<feature type="domain" description="Survival protein SurE-like phosphatase/nucleotidase" evidence="10">
    <location>
        <begin position="12"/>
        <end position="191"/>
    </location>
</feature>
<keyword evidence="5 9" id="KW-0963">Cytoplasm</keyword>
<dbReference type="Gene3D" id="3.40.1210.10">
    <property type="entry name" value="Survival protein SurE-like phosphatase/nucleotidase"/>
    <property type="match status" value="1"/>
</dbReference>
<dbReference type="GO" id="GO:0005737">
    <property type="term" value="C:cytoplasm"/>
    <property type="evidence" value="ECO:0007669"/>
    <property type="project" value="UniProtKB-SubCell"/>
</dbReference>
<evidence type="ECO:0000259" key="10">
    <source>
        <dbReference type="Pfam" id="PF01975"/>
    </source>
</evidence>
<dbReference type="GO" id="GO:0008254">
    <property type="term" value="F:3'-nucleotidase activity"/>
    <property type="evidence" value="ECO:0007669"/>
    <property type="project" value="TreeGrafter"/>
</dbReference>
<gene>
    <name evidence="9" type="primary">surE</name>
    <name evidence="11" type="ORF">ND2E_0541</name>
</gene>
<sequence length="260" mass="28351">MDEESLTSKMKILLSNDDGVNALGIKVLFDELVKHFTVHVVAPDRNCSGASNSLTLLNPLRAEYLDSGFISVNGTPTDSVHLGSSQLFTDCDLVVAGINKGANLGDDTLYSGTVAAATEGRHMGMPAIAVSLAGKNEQYYQTAAIVTSKIIKRLRTHPLPSDQILNINVPDIPLAELKGIKVTRLGHRHQAERMKKMQDPWQRDIYWYGVLGQELDGGEGTDFHAVANGYASVTPLTVDMTAHRSIEHIKSWLTELNLSD</sequence>
<dbReference type="FunFam" id="3.40.1210.10:FF:000001">
    <property type="entry name" value="5'/3'-nucleotidase SurE"/>
    <property type="match status" value="1"/>
</dbReference>
<comment type="cofactor">
    <cofactor evidence="9">
        <name>a divalent metal cation</name>
        <dbReference type="ChEBI" id="CHEBI:60240"/>
    </cofactor>
    <text evidence="9">Binds 1 divalent metal cation per subunit.</text>
</comment>
<keyword evidence="6 9" id="KW-0479">Metal-binding</keyword>
<name>A0A099K8V3_COLPS</name>
<dbReference type="AlphaFoldDB" id="A0A099K8V3"/>
<comment type="subcellular location">
    <subcellularLocation>
        <location evidence="3 9">Cytoplasm</location>
    </subcellularLocation>
</comment>
<feature type="binding site" evidence="9">
    <location>
        <position position="18"/>
    </location>
    <ligand>
        <name>a divalent metal cation</name>
        <dbReference type="ChEBI" id="CHEBI:60240"/>
    </ligand>
</feature>
<evidence type="ECO:0000256" key="2">
    <source>
        <dbReference type="ARBA" id="ARBA00001946"/>
    </source>
</evidence>
<comment type="catalytic activity">
    <reaction evidence="1 9">
        <text>a ribonucleoside 5'-phosphate + H2O = a ribonucleoside + phosphate</text>
        <dbReference type="Rhea" id="RHEA:12484"/>
        <dbReference type="ChEBI" id="CHEBI:15377"/>
        <dbReference type="ChEBI" id="CHEBI:18254"/>
        <dbReference type="ChEBI" id="CHEBI:43474"/>
        <dbReference type="ChEBI" id="CHEBI:58043"/>
        <dbReference type="EC" id="3.1.3.5"/>
    </reaction>
</comment>
<feature type="binding site" evidence="9">
    <location>
        <position position="48"/>
    </location>
    <ligand>
        <name>a divalent metal cation</name>
        <dbReference type="ChEBI" id="CHEBI:60240"/>
    </ligand>
</feature>
<evidence type="ECO:0000256" key="1">
    <source>
        <dbReference type="ARBA" id="ARBA00000815"/>
    </source>
</evidence>
<dbReference type="PANTHER" id="PTHR30457:SF12">
    <property type="entry name" value="5'_3'-NUCLEOTIDASE SURE"/>
    <property type="match status" value="1"/>
</dbReference>
<evidence type="ECO:0000256" key="3">
    <source>
        <dbReference type="ARBA" id="ARBA00004496"/>
    </source>
</evidence>
<evidence type="ECO:0000256" key="9">
    <source>
        <dbReference type="HAMAP-Rule" id="MF_00060"/>
    </source>
</evidence>
<dbReference type="EC" id="3.1.3.5" evidence="9"/>
<dbReference type="InterPro" id="IPR002828">
    <property type="entry name" value="SurE-like_Pase/nucleotidase"/>
</dbReference>
<evidence type="ECO:0000256" key="4">
    <source>
        <dbReference type="ARBA" id="ARBA00011062"/>
    </source>
</evidence>
<evidence type="ECO:0000256" key="8">
    <source>
        <dbReference type="ARBA" id="ARBA00022801"/>
    </source>
</evidence>
<evidence type="ECO:0000256" key="6">
    <source>
        <dbReference type="ARBA" id="ARBA00022723"/>
    </source>
</evidence>
<keyword evidence="8 9" id="KW-0378">Hydrolase</keyword>
<dbReference type="Pfam" id="PF01975">
    <property type="entry name" value="SurE"/>
    <property type="match status" value="1"/>
</dbReference>
<evidence type="ECO:0000256" key="5">
    <source>
        <dbReference type="ARBA" id="ARBA00022490"/>
    </source>
</evidence>
<keyword evidence="7 9" id="KW-0547">Nucleotide-binding</keyword>